<dbReference type="PANTHER" id="PTHR33930:SF2">
    <property type="entry name" value="BLR3452 PROTEIN"/>
    <property type="match status" value="1"/>
</dbReference>
<protein>
    <submittedName>
        <fullName evidence="2">Carboxymuconolactone decarboxylase family protein</fullName>
    </submittedName>
</protein>
<proteinExistence type="predicted"/>
<feature type="domain" description="Carboxymuconolactone decarboxylase-like" evidence="1">
    <location>
        <begin position="22"/>
        <end position="104"/>
    </location>
</feature>
<dbReference type="Gene3D" id="1.20.1290.10">
    <property type="entry name" value="AhpD-like"/>
    <property type="match status" value="1"/>
</dbReference>
<gene>
    <name evidence="2" type="ORF">N7U68_03885</name>
</gene>
<dbReference type="Proteomes" id="UP001064087">
    <property type="component" value="Chromosome"/>
</dbReference>
<dbReference type="InterPro" id="IPR004675">
    <property type="entry name" value="AhpD_core"/>
</dbReference>
<dbReference type="InterPro" id="IPR029032">
    <property type="entry name" value="AhpD-like"/>
</dbReference>
<dbReference type="RefSeq" id="WP_263048288.1">
    <property type="nucleotide sequence ID" value="NZ_CP106738.1"/>
</dbReference>
<evidence type="ECO:0000259" key="1">
    <source>
        <dbReference type="Pfam" id="PF02627"/>
    </source>
</evidence>
<dbReference type="Pfam" id="PF02627">
    <property type="entry name" value="CMD"/>
    <property type="match status" value="1"/>
</dbReference>
<keyword evidence="3" id="KW-1185">Reference proteome</keyword>
<dbReference type="PANTHER" id="PTHR33930">
    <property type="entry name" value="ALKYL HYDROPEROXIDE REDUCTASE AHPD"/>
    <property type="match status" value="1"/>
</dbReference>
<evidence type="ECO:0000313" key="2">
    <source>
        <dbReference type="EMBL" id="UXX83809.1"/>
    </source>
</evidence>
<reference evidence="2" key="1">
    <citation type="submission" date="2022-10" db="EMBL/GenBank/DDBJ databases">
        <title>Roseovarius pelagicus sp. nov., isolated from Arctic seawater.</title>
        <authorList>
            <person name="Hong Y.W."/>
            <person name="Hwang C.Y."/>
        </authorList>
    </citation>
    <scope>NUCLEOTIDE SEQUENCE</scope>
    <source>
        <strain evidence="2">HL-MP18</strain>
    </source>
</reference>
<sequence>MDWIAFLSETEKRIGVLTKAAPEMTKGYGTMSRAAKKNGALDEKTKEFVALGIAITTRCESCIGFHVRSLVRLGATRDEIIEMLEMAAYMGAGPGITYGAKALEAFDQFAAAHARDV</sequence>
<dbReference type="NCBIfam" id="TIGR00778">
    <property type="entry name" value="ahpD_dom"/>
    <property type="match status" value="1"/>
</dbReference>
<dbReference type="EMBL" id="CP106738">
    <property type="protein sequence ID" value="UXX83809.1"/>
    <property type="molecule type" value="Genomic_DNA"/>
</dbReference>
<dbReference type="SUPFAM" id="SSF69118">
    <property type="entry name" value="AhpD-like"/>
    <property type="match status" value="1"/>
</dbReference>
<name>A0ABY6DCP4_9RHOB</name>
<organism evidence="2 3">
    <name type="scientific">Roseovarius pelagicus</name>
    <dbReference type="NCBI Taxonomy" id="2980108"/>
    <lineage>
        <taxon>Bacteria</taxon>
        <taxon>Pseudomonadati</taxon>
        <taxon>Pseudomonadota</taxon>
        <taxon>Alphaproteobacteria</taxon>
        <taxon>Rhodobacterales</taxon>
        <taxon>Roseobacteraceae</taxon>
        <taxon>Roseovarius</taxon>
    </lineage>
</organism>
<dbReference type="InterPro" id="IPR003779">
    <property type="entry name" value="CMD-like"/>
</dbReference>
<accession>A0ABY6DCP4</accession>
<evidence type="ECO:0000313" key="3">
    <source>
        <dbReference type="Proteomes" id="UP001064087"/>
    </source>
</evidence>